<reference evidence="2" key="1">
    <citation type="submission" date="2018-12" db="EMBL/GenBank/DDBJ databases">
        <title>Tengunoibacter tsumagoiensis gen. nov., sp. nov., Dictyobacter kobayashii sp. nov., D. alpinus sp. nov., and D. joshuensis sp. nov. and description of Dictyobacteraceae fam. nov. within the order Ktedonobacterales isolated from Tengu-no-mugimeshi.</title>
        <authorList>
            <person name="Wang C.M."/>
            <person name="Zheng Y."/>
            <person name="Sakai Y."/>
            <person name="Toyoda A."/>
            <person name="Minakuchi Y."/>
            <person name="Abe K."/>
            <person name="Yokota A."/>
            <person name="Yabe S."/>
        </authorList>
    </citation>
    <scope>NUCLEOTIDE SEQUENCE [LARGE SCALE GENOMIC DNA]</scope>
    <source>
        <strain evidence="2">Uno11</strain>
    </source>
</reference>
<comment type="caution">
    <text evidence="1">The sequence shown here is derived from an EMBL/GenBank/DDBJ whole genome shotgun (WGS) entry which is preliminary data.</text>
</comment>
<dbReference type="Proteomes" id="UP000287188">
    <property type="component" value="Unassembled WGS sequence"/>
</dbReference>
<keyword evidence="2" id="KW-1185">Reference proteome</keyword>
<protein>
    <submittedName>
        <fullName evidence="1">Uncharacterized protein</fullName>
    </submittedName>
</protein>
<sequence>MPLDWQYIHNTPLIWMSAAAWRANSISKNEREEREWVAFPNAFYSMVMRVEAV</sequence>
<organism evidence="1 2">
    <name type="scientific">Dictyobacter kobayashii</name>
    <dbReference type="NCBI Taxonomy" id="2014872"/>
    <lineage>
        <taxon>Bacteria</taxon>
        <taxon>Bacillati</taxon>
        <taxon>Chloroflexota</taxon>
        <taxon>Ktedonobacteria</taxon>
        <taxon>Ktedonobacterales</taxon>
        <taxon>Dictyobacteraceae</taxon>
        <taxon>Dictyobacter</taxon>
    </lineage>
</organism>
<proteinExistence type="predicted"/>
<dbReference type="AlphaFoldDB" id="A0A402AAY2"/>
<dbReference type="EMBL" id="BIFS01000001">
    <property type="protein sequence ID" value="GCE16317.1"/>
    <property type="molecule type" value="Genomic_DNA"/>
</dbReference>
<name>A0A402AAY2_9CHLR</name>
<gene>
    <name evidence="1" type="ORF">KDK_01170</name>
</gene>
<evidence type="ECO:0000313" key="2">
    <source>
        <dbReference type="Proteomes" id="UP000287188"/>
    </source>
</evidence>
<accession>A0A402AAY2</accession>
<evidence type="ECO:0000313" key="1">
    <source>
        <dbReference type="EMBL" id="GCE16317.1"/>
    </source>
</evidence>